<evidence type="ECO:0000313" key="2">
    <source>
        <dbReference type="EMBL" id="CAL6001755.1"/>
    </source>
</evidence>
<organism evidence="1">
    <name type="scientific">Hexamita inflata</name>
    <dbReference type="NCBI Taxonomy" id="28002"/>
    <lineage>
        <taxon>Eukaryota</taxon>
        <taxon>Metamonada</taxon>
        <taxon>Diplomonadida</taxon>
        <taxon>Hexamitidae</taxon>
        <taxon>Hexamitinae</taxon>
        <taxon>Hexamita</taxon>
    </lineage>
</organism>
<comment type="caution">
    <text evidence="1">The sequence shown here is derived from an EMBL/GenBank/DDBJ whole genome shotgun (WGS) entry which is preliminary data.</text>
</comment>
<protein>
    <submittedName>
        <fullName evidence="2">Hypothetical_protein</fullName>
    </submittedName>
</protein>
<gene>
    <name evidence="2" type="ORF">HINF_LOCUS17591</name>
    <name evidence="1" type="ORF">HINF_LOCUS55673</name>
</gene>
<proteinExistence type="predicted"/>
<evidence type="ECO:0000313" key="1">
    <source>
        <dbReference type="EMBL" id="CAI9968028.1"/>
    </source>
</evidence>
<reference evidence="2 3" key="2">
    <citation type="submission" date="2024-07" db="EMBL/GenBank/DDBJ databases">
        <authorList>
            <person name="Akdeniz Z."/>
        </authorList>
    </citation>
    <scope>NUCLEOTIDE SEQUENCE [LARGE SCALE GENOMIC DNA]</scope>
</reference>
<dbReference type="EMBL" id="CAXDID020000044">
    <property type="protein sequence ID" value="CAL6001755.1"/>
    <property type="molecule type" value="Genomic_DNA"/>
</dbReference>
<reference evidence="1" key="1">
    <citation type="submission" date="2023-06" db="EMBL/GenBank/DDBJ databases">
        <authorList>
            <person name="Kurt Z."/>
        </authorList>
    </citation>
    <scope>NUCLEOTIDE SEQUENCE</scope>
</reference>
<accession>A0AA86R834</accession>
<dbReference type="EMBL" id="CATOUU010001031">
    <property type="protein sequence ID" value="CAI9968028.1"/>
    <property type="molecule type" value="Genomic_DNA"/>
</dbReference>
<sequence length="139" mass="15831">MTYGTELPSALCSFISIQNDTPYSTIFTVSFQFVAKYLLQILSRRNILIRTEESVIPQLGSKLQFSELFLVQKVHYLNCYVAIQNSSIMLLDSNNKLLSIAKSEFQIQPRQQRIFTTICTSLSCSSPQFSTRSPDFKIA</sequence>
<name>A0AA86R834_9EUKA</name>
<dbReference type="AlphaFoldDB" id="A0AA86R834"/>
<keyword evidence="3" id="KW-1185">Reference proteome</keyword>
<evidence type="ECO:0000313" key="3">
    <source>
        <dbReference type="Proteomes" id="UP001642409"/>
    </source>
</evidence>
<dbReference type="Proteomes" id="UP001642409">
    <property type="component" value="Unassembled WGS sequence"/>
</dbReference>